<feature type="domain" description="Nucleotidyl transferase" evidence="3">
    <location>
        <begin position="3"/>
        <end position="233"/>
    </location>
</feature>
<dbReference type="InterPro" id="IPR029044">
    <property type="entry name" value="Nucleotide-diphossugar_trans"/>
</dbReference>
<organism evidence="4 5">
    <name type="scientific">Candidatus Kaiserbacteria bacterium RIFCSPHIGHO2_01_FULL_53_29</name>
    <dbReference type="NCBI Taxonomy" id="1798480"/>
    <lineage>
        <taxon>Bacteria</taxon>
        <taxon>Candidatus Kaiseribacteriota</taxon>
    </lineage>
</organism>
<dbReference type="Proteomes" id="UP000176863">
    <property type="component" value="Unassembled WGS sequence"/>
</dbReference>
<evidence type="ECO:0000313" key="4">
    <source>
        <dbReference type="EMBL" id="OGG52832.1"/>
    </source>
</evidence>
<proteinExistence type="predicted"/>
<dbReference type="EMBL" id="MFKT01000022">
    <property type="protein sequence ID" value="OGG52832.1"/>
    <property type="molecule type" value="Genomic_DNA"/>
</dbReference>
<dbReference type="InterPro" id="IPR005835">
    <property type="entry name" value="NTP_transferase_dom"/>
</dbReference>
<dbReference type="Gene3D" id="3.90.550.10">
    <property type="entry name" value="Spore Coat Polysaccharide Biosynthesis Protein SpsA, Chain A"/>
    <property type="match status" value="1"/>
</dbReference>
<dbReference type="AlphaFoldDB" id="A0A1F6CVE0"/>
<dbReference type="PANTHER" id="PTHR43584:SF8">
    <property type="entry name" value="N-ACETYLMURAMATE ALPHA-1-PHOSPHATE URIDYLYLTRANSFERASE"/>
    <property type="match status" value="1"/>
</dbReference>
<dbReference type="InterPro" id="IPR050065">
    <property type="entry name" value="GlmU-like"/>
</dbReference>
<accession>A0A1F6CVE0</accession>
<evidence type="ECO:0000313" key="5">
    <source>
        <dbReference type="Proteomes" id="UP000176863"/>
    </source>
</evidence>
<dbReference type="STRING" id="1798480.A2851_04645"/>
<keyword evidence="2" id="KW-0548">Nucleotidyltransferase</keyword>
<dbReference type="PANTHER" id="PTHR43584">
    <property type="entry name" value="NUCLEOTIDYL TRANSFERASE"/>
    <property type="match status" value="1"/>
</dbReference>
<dbReference type="CDD" id="cd04181">
    <property type="entry name" value="NTP_transferase"/>
    <property type="match status" value="1"/>
</dbReference>
<sequence length="243" mass="26535">MQAVILAAGRGTRMVELTTKVPKPMLEVEGKPLLEYKFEALPEEIDEVIIIVGYLGEVIQKHFAGSYIGKHIRYVEQKDLNGTAGALWCAKDILSAGGGSASGGKDRFLVMMGDDIYTRENAEECIAPGNVWRLLVQQLPEMYRAGNVELGEDGSIAAIVEGDQRTAPGLASTNMFLLDTRLFTAPMVAKQAGSLELGLPQTVLAASKELGIRFEPVFTDKWIQITSPKDLVRTAEVLKKLKK</sequence>
<evidence type="ECO:0000259" key="3">
    <source>
        <dbReference type="Pfam" id="PF00483"/>
    </source>
</evidence>
<evidence type="ECO:0000256" key="2">
    <source>
        <dbReference type="ARBA" id="ARBA00022695"/>
    </source>
</evidence>
<keyword evidence="1" id="KW-0808">Transferase</keyword>
<dbReference type="Pfam" id="PF00483">
    <property type="entry name" value="NTP_transferase"/>
    <property type="match status" value="1"/>
</dbReference>
<dbReference type="SUPFAM" id="SSF53448">
    <property type="entry name" value="Nucleotide-diphospho-sugar transferases"/>
    <property type="match status" value="1"/>
</dbReference>
<gene>
    <name evidence="4" type="ORF">A2851_04645</name>
</gene>
<evidence type="ECO:0000256" key="1">
    <source>
        <dbReference type="ARBA" id="ARBA00022679"/>
    </source>
</evidence>
<name>A0A1F6CVE0_9BACT</name>
<comment type="caution">
    <text evidence="4">The sequence shown here is derived from an EMBL/GenBank/DDBJ whole genome shotgun (WGS) entry which is preliminary data.</text>
</comment>
<protein>
    <recommendedName>
        <fullName evidence="3">Nucleotidyl transferase domain-containing protein</fullName>
    </recommendedName>
</protein>
<dbReference type="GO" id="GO:0016779">
    <property type="term" value="F:nucleotidyltransferase activity"/>
    <property type="evidence" value="ECO:0007669"/>
    <property type="project" value="UniProtKB-KW"/>
</dbReference>
<reference evidence="4 5" key="1">
    <citation type="journal article" date="2016" name="Nat. Commun.">
        <title>Thousands of microbial genomes shed light on interconnected biogeochemical processes in an aquifer system.</title>
        <authorList>
            <person name="Anantharaman K."/>
            <person name="Brown C.T."/>
            <person name="Hug L.A."/>
            <person name="Sharon I."/>
            <person name="Castelle C.J."/>
            <person name="Probst A.J."/>
            <person name="Thomas B.C."/>
            <person name="Singh A."/>
            <person name="Wilkins M.J."/>
            <person name="Karaoz U."/>
            <person name="Brodie E.L."/>
            <person name="Williams K.H."/>
            <person name="Hubbard S.S."/>
            <person name="Banfield J.F."/>
        </authorList>
    </citation>
    <scope>NUCLEOTIDE SEQUENCE [LARGE SCALE GENOMIC DNA]</scope>
</reference>